<feature type="compositionally biased region" description="Polar residues" evidence="1">
    <location>
        <begin position="174"/>
        <end position="197"/>
    </location>
</feature>
<dbReference type="STRING" id="1073089.A0A1L9RJE6"/>
<dbReference type="VEuPathDB" id="FungiDB:ASPWEDRAFT_739925"/>
<gene>
    <name evidence="2" type="ORF">ASPWEDRAFT_739925</name>
</gene>
<evidence type="ECO:0000256" key="1">
    <source>
        <dbReference type="SAM" id="MobiDB-lite"/>
    </source>
</evidence>
<accession>A0A1L9RJE6</accession>
<evidence type="ECO:0000313" key="3">
    <source>
        <dbReference type="Proteomes" id="UP000184383"/>
    </source>
</evidence>
<dbReference type="GeneID" id="63755271"/>
<dbReference type="Proteomes" id="UP000184383">
    <property type="component" value="Unassembled WGS sequence"/>
</dbReference>
<dbReference type="OrthoDB" id="4508301at2759"/>
<dbReference type="AlphaFoldDB" id="A0A1L9RJE6"/>
<name>A0A1L9RJE6_ASPWE</name>
<proteinExistence type="predicted"/>
<feature type="region of interest" description="Disordered" evidence="1">
    <location>
        <begin position="1"/>
        <end position="28"/>
    </location>
</feature>
<evidence type="ECO:0000313" key="2">
    <source>
        <dbReference type="EMBL" id="OJJ35045.1"/>
    </source>
</evidence>
<feature type="region of interest" description="Disordered" evidence="1">
    <location>
        <begin position="166"/>
        <end position="197"/>
    </location>
</feature>
<reference evidence="3" key="1">
    <citation type="journal article" date="2017" name="Genome Biol.">
        <title>Comparative genomics reveals high biological diversity and specific adaptations in the industrially and medically important fungal genus Aspergillus.</title>
        <authorList>
            <person name="de Vries R.P."/>
            <person name="Riley R."/>
            <person name="Wiebenga A."/>
            <person name="Aguilar-Osorio G."/>
            <person name="Amillis S."/>
            <person name="Uchima C.A."/>
            <person name="Anderluh G."/>
            <person name="Asadollahi M."/>
            <person name="Askin M."/>
            <person name="Barry K."/>
            <person name="Battaglia E."/>
            <person name="Bayram O."/>
            <person name="Benocci T."/>
            <person name="Braus-Stromeyer S.A."/>
            <person name="Caldana C."/>
            <person name="Canovas D."/>
            <person name="Cerqueira G.C."/>
            <person name="Chen F."/>
            <person name="Chen W."/>
            <person name="Choi C."/>
            <person name="Clum A."/>
            <person name="Dos Santos R.A."/>
            <person name="Damasio A.R."/>
            <person name="Diallinas G."/>
            <person name="Emri T."/>
            <person name="Fekete E."/>
            <person name="Flipphi M."/>
            <person name="Freyberg S."/>
            <person name="Gallo A."/>
            <person name="Gournas C."/>
            <person name="Habgood R."/>
            <person name="Hainaut M."/>
            <person name="Harispe M.L."/>
            <person name="Henrissat B."/>
            <person name="Hilden K.S."/>
            <person name="Hope R."/>
            <person name="Hossain A."/>
            <person name="Karabika E."/>
            <person name="Karaffa L."/>
            <person name="Karanyi Z."/>
            <person name="Krasevec N."/>
            <person name="Kuo A."/>
            <person name="Kusch H."/>
            <person name="LaButti K."/>
            <person name="Lagendijk E.L."/>
            <person name="Lapidus A."/>
            <person name="Levasseur A."/>
            <person name="Lindquist E."/>
            <person name="Lipzen A."/>
            <person name="Logrieco A.F."/>
            <person name="MacCabe A."/>
            <person name="Maekelae M.R."/>
            <person name="Malavazi I."/>
            <person name="Melin P."/>
            <person name="Meyer V."/>
            <person name="Mielnichuk N."/>
            <person name="Miskei M."/>
            <person name="Molnar A.P."/>
            <person name="Mule G."/>
            <person name="Ngan C.Y."/>
            <person name="Orejas M."/>
            <person name="Orosz E."/>
            <person name="Ouedraogo J.P."/>
            <person name="Overkamp K.M."/>
            <person name="Park H.-S."/>
            <person name="Perrone G."/>
            <person name="Piumi F."/>
            <person name="Punt P.J."/>
            <person name="Ram A.F."/>
            <person name="Ramon A."/>
            <person name="Rauscher S."/>
            <person name="Record E."/>
            <person name="Riano-Pachon D.M."/>
            <person name="Robert V."/>
            <person name="Roehrig J."/>
            <person name="Ruller R."/>
            <person name="Salamov A."/>
            <person name="Salih N.S."/>
            <person name="Samson R.A."/>
            <person name="Sandor E."/>
            <person name="Sanguinetti M."/>
            <person name="Schuetze T."/>
            <person name="Sepcic K."/>
            <person name="Shelest E."/>
            <person name="Sherlock G."/>
            <person name="Sophianopoulou V."/>
            <person name="Squina F.M."/>
            <person name="Sun H."/>
            <person name="Susca A."/>
            <person name="Todd R.B."/>
            <person name="Tsang A."/>
            <person name="Unkles S.E."/>
            <person name="van de Wiele N."/>
            <person name="van Rossen-Uffink D."/>
            <person name="Oliveira J.V."/>
            <person name="Vesth T.C."/>
            <person name="Visser J."/>
            <person name="Yu J.-H."/>
            <person name="Zhou M."/>
            <person name="Andersen M.R."/>
            <person name="Archer D.B."/>
            <person name="Baker S.E."/>
            <person name="Benoit I."/>
            <person name="Brakhage A.A."/>
            <person name="Braus G.H."/>
            <person name="Fischer R."/>
            <person name="Frisvad J.C."/>
            <person name="Goldman G.H."/>
            <person name="Houbraken J."/>
            <person name="Oakley B."/>
            <person name="Pocsi I."/>
            <person name="Scazzocchio C."/>
            <person name="Seiboth B."/>
            <person name="vanKuyk P.A."/>
            <person name="Wortman J."/>
            <person name="Dyer P.S."/>
            <person name="Grigoriev I.V."/>
        </authorList>
    </citation>
    <scope>NUCLEOTIDE SEQUENCE [LARGE SCALE GENOMIC DNA]</scope>
    <source>
        <strain evidence="3">DTO 134E9</strain>
    </source>
</reference>
<sequence length="436" mass="48737">MSDPLEGESLDNLVKPTSKREWKHEASTAVFEQPSSADAERKKINQQKLHIGEHPYYVHPRDLSNWRSASQLQISHYLTLRIINKFQVLKNLTAANFQAMTNLSTDADNKSREHLKSLWGWKDFRIDIKNNGSQRPPFGQAKKLGYLSSTRDLQLAIAQRVEISSEGGYGGPITRSTPAEASQNENPTDMTPISRTTTGISASGEAALTRVTTSSDRMDTSTESSASLSRAISKVSATSIPDPVQFQKTKGEDIVNQAAVELLAALTRYCPSLNLEWSAHKYEFSYRLGEALIVAITDGCLLAEDMDDVYSILEVKPFVITAQPQKTFMQVGLQMIGFILNCVEKGKAKDRYFLVSQYRHQAYITVAKPDAGYIEYLMSEENVHMENLDDSDSLDKIPFLTLTHFGPFDIFQSKSMFALGRMVVTIAIQLSMDRLS</sequence>
<dbReference type="EMBL" id="KV878212">
    <property type="protein sequence ID" value="OJJ35045.1"/>
    <property type="molecule type" value="Genomic_DNA"/>
</dbReference>
<dbReference type="RefSeq" id="XP_040688721.1">
    <property type="nucleotide sequence ID" value="XM_040839423.1"/>
</dbReference>
<organism evidence="2 3">
    <name type="scientific">Aspergillus wentii DTO 134E9</name>
    <dbReference type="NCBI Taxonomy" id="1073089"/>
    <lineage>
        <taxon>Eukaryota</taxon>
        <taxon>Fungi</taxon>
        <taxon>Dikarya</taxon>
        <taxon>Ascomycota</taxon>
        <taxon>Pezizomycotina</taxon>
        <taxon>Eurotiomycetes</taxon>
        <taxon>Eurotiomycetidae</taxon>
        <taxon>Eurotiales</taxon>
        <taxon>Aspergillaceae</taxon>
        <taxon>Aspergillus</taxon>
        <taxon>Aspergillus subgen. Cremei</taxon>
    </lineage>
</organism>
<protein>
    <submittedName>
        <fullName evidence="2">Uncharacterized protein</fullName>
    </submittedName>
</protein>
<keyword evidence="3" id="KW-1185">Reference proteome</keyword>